<evidence type="ECO:0000313" key="3">
    <source>
        <dbReference type="Proteomes" id="UP001458880"/>
    </source>
</evidence>
<dbReference type="Gene3D" id="1.10.10.60">
    <property type="entry name" value="Homeodomain-like"/>
    <property type="match status" value="1"/>
</dbReference>
<dbReference type="Proteomes" id="UP001458880">
    <property type="component" value="Unassembled WGS sequence"/>
</dbReference>
<dbReference type="InterPro" id="IPR009057">
    <property type="entry name" value="Homeodomain-like_sf"/>
</dbReference>
<reference evidence="2 3" key="1">
    <citation type="journal article" date="2024" name="BMC Genomics">
        <title>De novo assembly and annotation of Popillia japonica's genome with initial clues to its potential as an invasive pest.</title>
        <authorList>
            <person name="Cucini C."/>
            <person name="Boschi S."/>
            <person name="Funari R."/>
            <person name="Cardaioli E."/>
            <person name="Iannotti N."/>
            <person name="Marturano G."/>
            <person name="Paoli F."/>
            <person name="Bruttini M."/>
            <person name="Carapelli A."/>
            <person name="Frati F."/>
            <person name="Nardi F."/>
        </authorList>
    </citation>
    <scope>NUCLEOTIDE SEQUENCE [LARGE SCALE GENOMIC DNA]</scope>
    <source>
        <strain evidence="2">DMR45628</strain>
    </source>
</reference>
<evidence type="ECO:0008006" key="4">
    <source>
        <dbReference type="Google" id="ProtNLM"/>
    </source>
</evidence>
<keyword evidence="3" id="KW-1185">Reference proteome</keyword>
<dbReference type="GO" id="GO:0005634">
    <property type="term" value="C:nucleus"/>
    <property type="evidence" value="ECO:0007669"/>
    <property type="project" value="UniProtKB-SubCell"/>
</dbReference>
<gene>
    <name evidence="2" type="ORF">QE152_g28556</name>
</gene>
<protein>
    <recommendedName>
        <fullName evidence="4">Transposase</fullName>
    </recommendedName>
</protein>
<name>A0AAW1JJM3_POPJA</name>
<accession>A0AAW1JJM3</accession>
<comment type="caution">
    <text evidence="2">The sequence shown here is derived from an EMBL/GenBank/DDBJ whole genome shotgun (WGS) entry which is preliminary data.</text>
</comment>
<dbReference type="AlphaFoldDB" id="A0AAW1JJM3"/>
<comment type="subcellular location">
    <subcellularLocation>
        <location evidence="1">Nucleus</location>
    </subcellularLocation>
</comment>
<dbReference type="EMBL" id="JASPKY010000359">
    <property type="protein sequence ID" value="KAK9704005.1"/>
    <property type="molecule type" value="Genomic_DNA"/>
</dbReference>
<proteinExistence type="predicted"/>
<evidence type="ECO:0000256" key="1">
    <source>
        <dbReference type="ARBA" id="ARBA00004123"/>
    </source>
</evidence>
<evidence type="ECO:0000313" key="2">
    <source>
        <dbReference type="EMBL" id="KAK9704005.1"/>
    </source>
</evidence>
<organism evidence="2 3">
    <name type="scientific">Popillia japonica</name>
    <name type="common">Japanese beetle</name>
    <dbReference type="NCBI Taxonomy" id="7064"/>
    <lineage>
        <taxon>Eukaryota</taxon>
        <taxon>Metazoa</taxon>
        <taxon>Ecdysozoa</taxon>
        <taxon>Arthropoda</taxon>
        <taxon>Hexapoda</taxon>
        <taxon>Insecta</taxon>
        <taxon>Pterygota</taxon>
        <taxon>Neoptera</taxon>
        <taxon>Endopterygota</taxon>
        <taxon>Coleoptera</taxon>
        <taxon>Polyphaga</taxon>
        <taxon>Scarabaeiformia</taxon>
        <taxon>Scarabaeidae</taxon>
        <taxon>Rutelinae</taxon>
        <taxon>Popillia</taxon>
    </lineage>
</organism>
<dbReference type="SUPFAM" id="SSF46689">
    <property type="entry name" value="Homeodomain-like"/>
    <property type="match status" value="1"/>
</dbReference>
<sequence>MPRVYKKTPGSRSYKNYSDETLDQCLREVLDGQISTTAAVKKYRISKGTIINKIHGRKGFKTGGQTALSSSEELAFVNNLITCAEWGFPLTKHDLRLLVKHYLDREGKVVKQFKNNFPVEEWAISFMKRHKNTLSHRLANNIKRSRAAVDRSMLGAFHDELSRSLEEEGNDIGNSSCVSETFLQYLQEQRNPNKRIIVSQTRKKLNIVPGRSVAADDSPAKNEDATSITAIKAVKRKIMQETSSDSSSDSEVDEQADDECNAFEEETFRDLPTEEIVVESWVLVKYETKKSCKHFIGQVLSLSKDGLHIKFLKKTVGEKFVWPEVEDTDIIGYNCVVKILPTPKIERRGHYS</sequence>